<dbReference type="Gene3D" id="1.10.150.130">
    <property type="match status" value="1"/>
</dbReference>
<evidence type="ECO:0000313" key="8">
    <source>
        <dbReference type="Proteomes" id="UP000198318"/>
    </source>
</evidence>
<dbReference type="InterPro" id="IPR050090">
    <property type="entry name" value="Tyrosine_recombinase_XerCD"/>
</dbReference>
<dbReference type="PROSITE" id="PS51900">
    <property type="entry name" value="CB"/>
    <property type="match status" value="1"/>
</dbReference>
<evidence type="ECO:0000259" key="5">
    <source>
        <dbReference type="PROSITE" id="PS51898"/>
    </source>
</evidence>
<dbReference type="OrthoDB" id="1822491at2"/>
<accession>A0A239IRF1</accession>
<dbReference type="PANTHER" id="PTHR30349">
    <property type="entry name" value="PHAGE INTEGRASE-RELATED"/>
    <property type="match status" value="1"/>
</dbReference>
<evidence type="ECO:0000256" key="4">
    <source>
        <dbReference type="SAM" id="MobiDB-lite"/>
    </source>
</evidence>
<dbReference type="InterPro" id="IPR002104">
    <property type="entry name" value="Integrase_catalytic"/>
</dbReference>
<dbReference type="AlphaFoldDB" id="A0A239IRF1"/>
<proteinExistence type="predicted"/>
<dbReference type="GO" id="GO:0015074">
    <property type="term" value="P:DNA integration"/>
    <property type="evidence" value="ECO:0007669"/>
    <property type="project" value="InterPro"/>
</dbReference>
<name>A0A239IRF1_9ACTN</name>
<gene>
    <name evidence="7" type="ORF">SAMN05443665_101344</name>
</gene>
<keyword evidence="1 3" id="KW-0238">DNA-binding</keyword>
<keyword evidence="8" id="KW-1185">Reference proteome</keyword>
<dbReference type="Pfam" id="PF00589">
    <property type="entry name" value="Phage_integrase"/>
    <property type="match status" value="1"/>
</dbReference>
<evidence type="ECO:0000259" key="6">
    <source>
        <dbReference type="PROSITE" id="PS51900"/>
    </source>
</evidence>
<dbReference type="EMBL" id="FZOR01000013">
    <property type="protein sequence ID" value="SNS96366.1"/>
    <property type="molecule type" value="Genomic_DNA"/>
</dbReference>
<reference evidence="7 8" key="1">
    <citation type="submission" date="2017-06" db="EMBL/GenBank/DDBJ databases">
        <authorList>
            <person name="Kim H.J."/>
            <person name="Triplett B.A."/>
        </authorList>
    </citation>
    <scope>NUCLEOTIDE SEQUENCE [LARGE SCALE GENOMIC DNA]</scope>
    <source>
        <strain evidence="7 8">DSM 44715</strain>
    </source>
</reference>
<organism evidence="7 8">
    <name type="scientific">Actinomadura meyerae</name>
    <dbReference type="NCBI Taxonomy" id="240840"/>
    <lineage>
        <taxon>Bacteria</taxon>
        <taxon>Bacillati</taxon>
        <taxon>Actinomycetota</taxon>
        <taxon>Actinomycetes</taxon>
        <taxon>Streptosporangiales</taxon>
        <taxon>Thermomonosporaceae</taxon>
        <taxon>Actinomadura</taxon>
    </lineage>
</organism>
<evidence type="ECO:0000256" key="3">
    <source>
        <dbReference type="PROSITE-ProRule" id="PRU01248"/>
    </source>
</evidence>
<dbReference type="GO" id="GO:0003677">
    <property type="term" value="F:DNA binding"/>
    <property type="evidence" value="ECO:0007669"/>
    <property type="project" value="UniProtKB-UniRule"/>
</dbReference>
<evidence type="ECO:0000313" key="7">
    <source>
        <dbReference type="EMBL" id="SNS96366.1"/>
    </source>
</evidence>
<evidence type="ECO:0000256" key="2">
    <source>
        <dbReference type="ARBA" id="ARBA00023172"/>
    </source>
</evidence>
<protein>
    <submittedName>
        <fullName evidence="7">Integrase/recombinase XerD</fullName>
    </submittedName>
</protein>
<dbReference type="SUPFAM" id="SSF56349">
    <property type="entry name" value="DNA breaking-rejoining enzymes"/>
    <property type="match status" value="1"/>
</dbReference>
<dbReference type="PROSITE" id="PS51898">
    <property type="entry name" value="TYR_RECOMBINASE"/>
    <property type="match status" value="1"/>
</dbReference>
<evidence type="ECO:0000256" key="1">
    <source>
        <dbReference type="ARBA" id="ARBA00023125"/>
    </source>
</evidence>
<sequence>MNYPGKARKGVDVSNGGTGKADGTPENLAFLQDRWLDAKRAGRGIADNTEKTYREALAGWARELADIHEIAVPEGTDPREHLMAAHLTAESLLMCAAAFHRLGLSARTRAVRISAMRGLCRWLVRTGRLPIDPTLELEVPKIPERLPVALTDEQLGEVVRAASTPRPGAWSQWVLLDRALLAVFAGAGPRTAEVCGLKVADLVRDVNGCLLRLHGKGAADRNVPIDDIAVDGVDDYLADRGRRFGSVDPDDPLFIALNGSPITSGMIEYRVDLWFRWAGVPRPDGELAHVFRHTFAVGVLRNGGGLNELQAVLGHKNLATTSLYTKVAAQAARDLARISPVLAHLRATRSGLPGDASAELH</sequence>
<keyword evidence="2" id="KW-0233">DNA recombination</keyword>
<dbReference type="PANTHER" id="PTHR30349:SF81">
    <property type="entry name" value="TYROSINE RECOMBINASE XERC"/>
    <property type="match status" value="1"/>
</dbReference>
<feature type="region of interest" description="Disordered" evidence="4">
    <location>
        <begin position="1"/>
        <end position="25"/>
    </location>
</feature>
<dbReference type="InterPro" id="IPR011010">
    <property type="entry name" value="DNA_brk_join_enz"/>
</dbReference>
<dbReference type="GO" id="GO:0006310">
    <property type="term" value="P:DNA recombination"/>
    <property type="evidence" value="ECO:0007669"/>
    <property type="project" value="UniProtKB-KW"/>
</dbReference>
<dbReference type="InterPro" id="IPR044068">
    <property type="entry name" value="CB"/>
</dbReference>
<feature type="domain" description="Core-binding (CB)" evidence="6">
    <location>
        <begin position="26"/>
        <end position="124"/>
    </location>
</feature>
<feature type="domain" description="Tyr recombinase" evidence="5">
    <location>
        <begin position="145"/>
        <end position="337"/>
    </location>
</feature>
<dbReference type="Gene3D" id="1.10.443.10">
    <property type="entry name" value="Intergrase catalytic core"/>
    <property type="match status" value="1"/>
</dbReference>
<dbReference type="Proteomes" id="UP000198318">
    <property type="component" value="Unassembled WGS sequence"/>
</dbReference>
<dbReference type="InterPro" id="IPR013762">
    <property type="entry name" value="Integrase-like_cat_sf"/>
</dbReference>
<dbReference type="InterPro" id="IPR010998">
    <property type="entry name" value="Integrase_recombinase_N"/>
</dbReference>